<dbReference type="STRING" id="2018661.A0A2A2LL76"/>
<dbReference type="AlphaFoldDB" id="A0A2A2LL76"/>
<evidence type="ECO:0000313" key="6">
    <source>
        <dbReference type="EMBL" id="PAV86900.1"/>
    </source>
</evidence>
<name>A0A2A2LL76_9BILA</name>
<dbReference type="Proteomes" id="UP000218231">
    <property type="component" value="Unassembled WGS sequence"/>
</dbReference>
<dbReference type="SMART" id="SM00115">
    <property type="entry name" value="CASc"/>
    <property type="match status" value="1"/>
</dbReference>
<dbReference type="Gene3D" id="3.40.50.1460">
    <property type="match status" value="1"/>
</dbReference>
<dbReference type="PROSITE" id="PS50208">
    <property type="entry name" value="CASPASE_P20"/>
    <property type="match status" value="1"/>
</dbReference>
<comment type="similarity">
    <text evidence="1 2">Belongs to the peptidase C14A family.</text>
</comment>
<dbReference type="Pfam" id="PF00656">
    <property type="entry name" value="Peptidase_C14"/>
    <property type="match status" value="1"/>
</dbReference>
<dbReference type="InterPro" id="IPR029030">
    <property type="entry name" value="Caspase-like_dom_sf"/>
</dbReference>
<dbReference type="EMBL" id="LIAE01006617">
    <property type="protein sequence ID" value="PAV86900.1"/>
    <property type="molecule type" value="Genomic_DNA"/>
</dbReference>
<dbReference type="OrthoDB" id="6114029at2759"/>
<feature type="domain" description="Caspase family p20" evidence="5">
    <location>
        <begin position="207"/>
        <end position="333"/>
    </location>
</feature>
<accession>A0A2A2LL76</accession>
<dbReference type="InterPro" id="IPR015917">
    <property type="entry name" value="Pept_C14A"/>
</dbReference>
<dbReference type="SUPFAM" id="SSF52129">
    <property type="entry name" value="Caspase-like"/>
    <property type="match status" value="1"/>
</dbReference>
<dbReference type="InterPro" id="IPR001309">
    <property type="entry name" value="Pept_C14_p20"/>
</dbReference>
<dbReference type="InterPro" id="IPR011600">
    <property type="entry name" value="Pept_C14_caspase"/>
</dbReference>
<dbReference type="GO" id="GO:0004197">
    <property type="term" value="F:cysteine-type endopeptidase activity"/>
    <property type="evidence" value="ECO:0007669"/>
    <property type="project" value="InterPro"/>
</dbReference>
<feature type="compositionally biased region" description="Basic and acidic residues" evidence="3">
    <location>
        <begin position="516"/>
        <end position="530"/>
    </location>
</feature>
<feature type="region of interest" description="Disordered" evidence="3">
    <location>
        <begin position="516"/>
        <end position="542"/>
    </location>
</feature>
<sequence>MGDKVSLRNSDARMHEIADSEIDSLKRYILDIGHIFQEMGKEVFLTNNEEVVDSEIDRLKQHFLNIGYIFQKIGKEVSLRNNKDSQMHGVADSEIDNLKRYILDNKRQIDKLVEVAENERDLDWTIECLKLVVEYVPTLQESNIGLGIGVEEISNVLLTGADGQLVSNDQVFDPLSIFQTLIGEFEDWLRNHPDEEPIPYEVWNGAGAALIIGVSDYSESNPQMDSLQGVEIDVCNLGHFFTTQLKYKVGICKNQSAKKIRQAIKEWSGRTEFKEASIIFVVLAGHGDHETFIASDGDSIPIFDLVQCIDNLHCPSDNPRPKIVLNLCCRGELTQVGNKYKKPNKHHTNKLYYLMPEVNPDEDIQATEIVPALSDFLFIDSTSPFSAAIEHPKGNSYLNILLTVLSKNCHDTNILLMLEEINGKFKQFYRKLPKDTSGRIVQPFFSSSLDKSLYLCPGFGNAEFELGRRQFEEQSTKEAAKKKEKKAKKEAAMQHVEELQAHAKECNDRLLRLEQEKKEAEEASKEREKQMQMMMKNQDKEIEQLRRELKESQRRLEETEKGCCLAQSSLEDAFLRSSDEGQQ</sequence>
<dbReference type="InterPro" id="IPR002138">
    <property type="entry name" value="Pept_C14_p10"/>
</dbReference>
<evidence type="ECO:0000259" key="4">
    <source>
        <dbReference type="PROSITE" id="PS50207"/>
    </source>
</evidence>
<dbReference type="PROSITE" id="PS50207">
    <property type="entry name" value="CASPASE_P10"/>
    <property type="match status" value="1"/>
</dbReference>
<dbReference type="PRINTS" id="PR00376">
    <property type="entry name" value="IL1BCENZYME"/>
</dbReference>
<evidence type="ECO:0000313" key="7">
    <source>
        <dbReference type="Proteomes" id="UP000218231"/>
    </source>
</evidence>
<evidence type="ECO:0008006" key="8">
    <source>
        <dbReference type="Google" id="ProtNLM"/>
    </source>
</evidence>
<evidence type="ECO:0000256" key="3">
    <source>
        <dbReference type="SAM" id="MobiDB-lite"/>
    </source>
</evidence>
<feature type="domain" description="Caspase family p10" evidence="4">
    <location>
        <begin position="366"/>
        <end position="457"/>
    </location>
</feature>
<comment type="caution">
    <text evidence="6">The sequence shown here is derived from an EMBL/GenBank/DDBJ whole genome shotgun (WGS) entry which is preliminary data.</text>
</comment>
<protein>
    <recommendedName>
        <fullName evidence="8">Caspase family p20 domain-containing protein</fullName>
    </recommendedName>
</protein>
<reference evidence="6 7" key="1">
    <citation type="journal article" date="2017" name="Curr. Biol.">
        <title>Genome architecture and evolution of a unichromosomal asexual nematode.</title>
        <authorList>
            <person name="Fradin H."/>
            <person name="Zegar C."/>
            <person name="Gutwein M."/>
            <person name="Lucas J."/>
            <person name="Kovtun M."/>
            <person name="Corcoran D."/>
            <person name="Baugh L.R."/>
            <person name="Kiontke K."/>
            <person name="Gunsalus K."/>
            <person name="Fitch D.H."/>
            <person name="Piano F."/>
        </authorList>
    </citation>
    <scope>NUCLEOTIDE SEQUENCE [LARGE SCALE GENOMIC DNA]</scope>
    <source>
        <strain evidence="6">PF1309</strain>
    </source>
</reference>
<evidence type="ECO:0000256" key="2">
    <source>
        <dbReference type="RuleBase" id="RU003971"/>
    </source>
</evidence>
<evidence type="ECO:0000256" key="1">
    <source>
        <dbReference type="ARBA" id="ARBA00010134"/>
    </source>
</evidence>
<keyword evidence="7" id="KW-1185">Reference proteome</keyword>
<dbReference type="InterPro" id="IPR052039">
    <property type="entry name" value="Caspase-related_regulators"/>
</dbReference>
<proteinExistence type="inferred from homology"/>
<dbReference type="PANTHER" id="PTHR22576:SF41">
    <property type="entry name" value="CASPASE 14, APOPTOSIS-RELATED CYSTEINE PEPTIDASE"/>
    <property type="match status" value="1"/>
</dbReference>
<dbReference type="GO" id="GO:0006508">
    <property type="term" value="P:proteolysis"/>
    <property type="evidence" value="ECO:0007669"/>
    <property type="project" value="InterPro"/>
</dbReference>
<evidence type="ECO:0000259" key="5">
    <source>
        <dbReference type="PROSITE" id="PS50208"/>
    </source>
</evidence>
<organism evidence="6 7">
    <name type="scientific">Diploscapter pachys</name>
    <dbReference type="NCBI Taxonomy" id="2018661"/>
    <lineage>
        <taxon>Eukaryota</taxon>
        <taxon>Metazoa</taxon>
        <taxon>Ecdysozoa</taxon>
        <taxon>Nematoda</taxon>
        <taxon>Chromadorea</taxon>
        <taxon>Rhabditida</taxon>
        <taxon>Rhabditina</taxon>
        <taxon>Rhabditomorpha</taxon>
        <taxon>Rhabditoidea</taxon>
        <taxon>Rhabditidae</taxon>
        <taxon>Diploscapter</taxon>
    </lineage>
</organism>
<dbReference type="PANTHER" id="PTHR22576">
    <property type="entry name" value="MUCOSA ASSOCIATED LYMPHOID TISSUE LYMPHOMA TRANSLOCATION PROTEIN 1/PARACASPASE"/>
    <property type="match status" value="1"/>
</dbReference>
<gene>
    <name evidence="6" type="ORF">WR25_03362</name>
</gene>